<proteinExistence type="predicted"/>
<accession>A0A2I2L2B0</accession>
<dbReference type="AlphaFoldDB" id="A0A2I2L2B0"/>
<evidence type="ECO:0000313" key="2">
    <source>
        <dbReference type="Proteomes" id="UP000234331"/>
    </source>
</evidence>
<dbReference type="Proteomes" id="UP000234331">
    <property type="component" value="Unassembled WGS sequence"/>
</dbReference>
<protein>
    <submittedName>
        <fullName evidence="1">Uncharacterized protein</fullName>
    </submittedName>
</protein>
<keyword evidence="2" id="KW-1185">Reference proteome</keyword>
<reference evidence="1 2" key="1">
    <citation type="submission" date="2017-06" db="EMBL/GenBank/DDBJ databases">
        <authorList>
            <person name="Kim H.J."/>
            <person name="Triplett B.A."/>
        </authorList>
    </citation>
    <scope>NUCLEOTIDE SEQUENCE [LARGE SCALE GENOMIC DNA]</scope>
    <source>
        <strain evidence="1">FRACA_ARgP5</strain>
    </source>
</reference>
<sequence>MPWIRSSSNTDPAHGKPFHQACRSGLDVAFPRGRIIMNTDPDDAATLAATEPCPARRFLPVSVAAMPSRWSARSSDSS</sequence>
<evidence type="ECO:0000313" key="1">
    <source>
        <dbReference type="EMBL" id="SNQ52052.1"/>
    </source>
</evidence>
<dbReference type="EMBL" id="FZMO01000558">
    <property type="protein sequence ID" value="SNQ52052.1"/>
    <property type="molecule type" value="Genomic_DNA"/>
</dbReference>
<organism evidence="1 2">
    <name type="scientific">Frankia canadensis</name>
    <dbReference type="NCBI Taxonomy" id="1836972"/>
    <lineage>
        <taxon>Bacteria</taxon>
        <taxon>Bacillati</taxon>
        <taxon>Actinomycetota</taxon>
        <taxon>Actinomycetes</taxon>
        <taxon>Frankiales</taxon>
        <taxon>Frankiaceae</taxon>
        <taxon>Frankia</taxon>
    </lineage>
</organism>
<name>A0A2I2L2B0_9ACTN</name>
<gene>
    <name evidence="1" type="ORF">FRACA_90055</name>
</gene>